<evidence type="ECO:0000256" key="1">
    <source>
        <dbReference type="SAM" id="MobiDB-lite"/>
    </source>
</evidence>
<dbReference type="RefSeq" id="WP_125968300.1">
    <property type="nucleotide sequence ID" value="NZ_QXGK01000008.1"/>
</dbReference>
<feature type="region of interest" description="Disordered" evidence="1">
    <location>
        <begin position="22"/>
        <end position="68"/>
    </location>
</feature>
<name>A0A430FUE2_9BIFI</name>
<comment type="caution">
    <text evidence="2">The sequence shown here is derived from an EMBL/GenBank/DDBJ whole genome shotgun (WGS) entry which is preliminary data.</text>
</comment>
<feature type="region of interest" description="Disordered" evidence="1">
    <location>
        <begin position="138"/>
        <end position="192"/>
    </location>
</feature>
<evidence type="ECO:0000313" key="3">
    <source>
        <dbReference type="Proteomes" id="UP000287470"/>
    </source>
</evidence>
<dbReference type="EMBL" id="QXGK01000008">
    <property type="protein sequence ID" value="RSX56766.1"/>
    <property type="molecule type" value="Genomic_DNA"/>
</dbReference>
<organism evidence="2 3">
    <name type="scientific">Bifidobacterium samirii</name>
    <dbReference type="NCBI Taxonomy" id="2306974"/>
    <lineage>
        <taxon>Bacteria</taxon>
        <taxon>Bacillati</taxon>
        <taxon>Actinomycetota</taxon>
        <taxon>Actinomycetes</taxon>
        <taxon>Bifidobacteriales</taxon>
        <taxon>Bifidobacteriaceae</taxon>
        <taxon>Bifidobacterium</taxon>
    </lineage>
</organism>
<proteinExistence type="predicted"/>
<sequence>MFKFDPDRKPWYMRMHAIRPIEDPAAAGGSDPGDPNGGDPDPAAPAGHDPDDPLGEGGMKALKAERETNRQLKAQIAQLAEQVKAFEDKDKTEAQKQAEALQAATATAAEATLKATRYEVAAAKGIPLDAAARLRGATREEMEADADDLLRLLDPDRGEGRNPDPPKPDPSQGKGGDPRPSSLADAISRHYK</sequence>
<gene>
    <name evidence="2" type="ORF">D2E24_1056</name>
</gene>
<keyword evidence="3" id="KW-1185">Reference proteome</keyword>
<feature type="compositionally biased region" description="Basic and acidic residues" evidence="1">
    <location>
        <begin position="148"/>
        <end position="167"/>
    </location>
</feature>
<protein>
    <submittedName>
        <fullName evidence="2">Uncharacterized protein</fullName>
    </submittedName>
</protein>
<evidence type="ECO:0000313" key="2">
    <source>
        <dbReference type="EMBL" id="RSX56766.1"/>
    </source>
</evidence>
<dbReference type="Proteomes" id="UP000287470">
    <property type="component" value="Unassembled WGS sequence"/>
</dbReference>
<feature type="compositionally biased region" description="Low complexity" evidence="1">
    <location>
        <begin position="23"/>
        <end position="47"/>
    </location>
</feature>
<reference evidence="2 3" key="1">
    <citation type="submission" date="2018-09" db="EMBL/GenBank/DDBJ databases">
        <title>Characterization of the phylogenetic diversity of five novel species belonging to the genus Bifidobacterium.</title>
        <authorList>
            <person name="Lugli G.A."/>
            <person name="Duranti S."/>
            <person name="Milani C."/>
        </authorList>
    </citation>
    <scope>NUCLEOTIDE SEQUENCE [LARGE SCALE GENOMIC DNA]</scope>
    <source>
        <strain evidence="2 3">2033B</strain>
    </source>
</reference>
<dbReference type="AlphaFoldDB" id="A0A430FUE2"/>
<accession>A0A430FUE2</accession>